<keyword evidence="2" id="KW-1133">Transmembrane helix</keyword>
<dbReference type="Proteomes" id="UP000295560">
    <property type="component" value="Unassembled WGS sequence"/>
</dbReference>
<gene>
    <name evidence="4" type="ORF">EV378_2107</name>
</gene>
<dbReference type="AlphaFoldDB" id="A0A4R1HVI3"/>
<sequence length="433" mass="45378">MRVPTTVLPHARLLALVGFTAACAALFGYLWVNSGGRIPVVSQAGYRVHLDVPSVSNLVYDSDVMVAGVNVGKIVDIEPVGDQASVEVEMNDNHPLHEGVSAEIRNKTLIQESYLDFTDGKGAEIPDGATLPPGTGKPGVELDDVYRSLDQPTRDSIGNVVRSSGLATDDSAQSLTDAVAGLGEVGRQGGTVTDALAAQSEDLTTLTGQTATLLAALDTRDGQIAQLVSDSQQVFSATAQNDEKLAETMRTLPPLLDSVRGASDDLTTLSGALAPVARDLDTAAPDLSAALTQLPGTSADLRGMLPSLQGVVDRAPDTLQRVPAVADDASSLVGTLDVAMSDVNPMLAYLKPYDRDVAAFFTNFGQALNRGDVNGKTLRIFMVFNEQTVKGIPVDTNKAPLLAKSNAYPDAGGSADPGPFTGQYPRIQQDPPR</sequence>
<proteinExistence type="predicted"/>
<evidence type="ECO:0000256" key="1">
    <source>
        <dbReference type="SAM" id="MobiDB-lite"/>
    </source>
</evidence>
<keyword evidence="2" id="KW-0812">Transmembrane</keyword>
<reference evidence="4 5" key="1">
    <citation type="submission" date="2019-03" db="EMBL/GenBank/DDBJ databases">
        <title>Sequencing the genomes of 1000 actinobacteria strains.</title>
        <authorList>
            <person name="Klenk H.-P."/>
        </authorList>
    </citation>
    <scope>NUCLEOTIDE SEQUENCE [LARGE SCALE GENOMIC DNA]</scope>
    <source>
        <strain evidence="4 5">DSM 44969</strain>
    </source>
</reference>
<name>A0A4R1HVI3_PSEEN</name>
<dbReference type="Pfam" id="PF02470">
    <property type="entry name" value="MlaD"/>
    <property type="match status" value="1"/>
</dbReference>
<dbReference type="PROSITE" id="PS51257">
    <property type="entry name" value="PROKAR_LIPOPROTEIN"/>
    <property type="match status" value="1"/>
</dbReference>
<dbReference type="GO" id="GO:0005543">
    <property type="term" value="F:phospholipid binding"/>
    <property type="evidence" value="ECO:0007669"/>
    <property type="project" value="TreeGrafter"/>
</dbReference>
<feature type="domain" description="Mce/MlaD" evidence="3">
    <location>
        <begin position="45"/>
        <end position="120"/>
    </location>
</feature>
<evidence type="ECO:0000259" key="3">
    <source>
        <dbReference type="Pfam" id="PF02470"/>
    </source>
</evidence>
<dbReference type="PANTHER" id="PTHR33371:SF4">
    <property type="entry name" value="INTERMEMBRANE PHOSPHOLIPID TRANSPORT SYSTEM BINDING PROTEIN MLAD"/>
    <property type="match status" value="1"/>
</dbReference>
<dbReference type="RefSeq" id="WP_132423284.1">
    <property type="nucleotide sequence ID" value="NZ_SMFZ01000001.1"/>
</dbReference>
<organism evidence="4 5">
    <name type="scientific">Pseudonocardia endophytica</name>
    <dbReference type="NCBI Taxonomy" id="401976"/>
    <lineage>
        <taxon>Bacteria</taxon>
        <taxon>Bacillati</taxon>
        <taxon>Actinomycetota</taxon>
        <taxon>Actinomycetes</taxon>
        <taxon>Pseudonocardiales</taxon>
        <taxon>Pseudonocardiaceae</taxon>
        <taxon>Pseudonocardia</taxon>
    </lineage>
</organism>
<dbReference type="GO" id="GO:0005548">
    <property type="term" value="F:phospholipid transporter activity"/>
    <property type="evidence" value="ECO:0007669"/>
    <property type="project" value="TreeGrafter"/>
</dbReference>
<evidence type="ECO:0000256" key="2">
    <source>
        <dbReference type="SAM" id="Phobius"/>
    </source>
</evidence>
<comment type="caution">
    <text evidence="4">The sequence shown here is derived from an EMBL/GenBank/DDBJ whole genome shotgun (WGS) entry which is preliminary data.</text>
</comment>
<feature type="transmembrane region" description="Helical" evidence="2">
    <location>
        <begin position="12"/>
        <end position="32"/>
    </location>
</feature>
<accession>A0A4R1HVI3</accession>
<dbReference type="InterPro" id="IPR003399">
    <property type="entry name" value="Mce/MlaD"/>
</dbReference>
<dbReference type="EMBL" id="SMFZ01000001">
    <property type="protein sequence ID" value="TCK26278.1"/>
    <property type="molecule type" value="Genomic_DNA"/>
</dbReference>
<evidence type="ECO:0000313" key="5">
    <source>
        <dbReference type="Proteomes" id="UP000295560"/>
    </source>
</evidence>
<feature type="region of interest" description="Disordered" evidence="1">
    <location>
        <begin position="404"/>
        <end position="433"/>
    </location>
</feature>
<keyword evidence="2" id="KW-0472">Membrane</keyword>
<dbReference type="OrthoDB" id="4510799at2"/>
<dbReference type="PANTHER" id="PTHR33371">
    <property type="entry name" value="INTERMEMBRANE PHOSPHOLIPID TRANSPORT SYSTEM BINDING PROTEIN MLAD-RELATED"/>
    <property type="match status" value="1"/>
</dbReference>
<keyword evidence="5" id="KW-1185">Reference proteome</keyword>
<dbReference type="InterPro" id="IPR052336">
    <property type="entry name" value="MlaD_Phospholipid_Transporter"/>
</dbReference>
<evidence type="ECO:0000313" key="4">
    <source>
        <dbReference type="EMBL" id="TCK26278.1"/>
    </source>
</evidence>
<protein>
    <submittedName>
        <fullName evidence="4">Phospholipid/cholesterol/gamma-HCH transport system substrate-binding protein</fullName>
    </submittedName>
</protein>